<gene>
    <name evidence="2" type="ORF">STAS_16625</name>
</gene>
<sequence>MRICLTTYSAVTGSTTATPTRLCQSFSTSTVAPVDRYRGTARRFPDAGAGTAVTSANFQGTSGWIRTVDALSPTIQKIRRSLLLTKKRYIRNRSAHGVGHVQYKDDDSLVDEKEEERGEEMGHVKSDEEEKREKKREMTGKT</sequence>
<comment type="caution">
    <text evidence="2">The sequence shown here is derived from an EMBL/GenBank/DDBJ whole genome shotgun (WGS) entry which is preliminary data.</text>
</comment>
<reference evidence="3" key="1">
    <citation type="journal article" date="2019" name="Curr. Biol.">
        <title>Genome Sequence of Striga asiatica Provides Insight into the Evolution of Plant Parasitism.</title>
        <authorList>
            <person name="Yoshida S."/>
            <person name="Kim S."/>
            <person name="Wafula E.K."/>
            <person name="Tanskanen J."/>
            <person name="Kim Y.M."/>
            <person name="Honaas L."/>
            <person name="Yang Z."/>
            <person name="Spallek T."/>
            <person name="Conn C.E."/>
            <person name="Ichihashi Y."/>
            <person name="Cheong K."/>
            <person name="Cui S."/>
            <person name="Der J.P."/>
            <person name="Gundlach H."/>
            <person name="Jiao Y."/>
            <person name="Hori C."/>
            <person name="Ishida J.K."/>
            <person name="Kasahara H."/>
            <person name="Kiba T."/>
            <person name="Kim M.S."/>
            <person name="Koo N."/>
            <person name="Laohavisit A."/>
            <person name="Lee Y.H."/>
            <person name="Lumba S."/>
            <person name="McCourt P."/>
            <person name="Mortimer J.C."/>
            <person name="Mutuku J.M."/>
            <person name="Nomura T."/>
            <person name="Sasaki-Sekimoto Y."/>
            <person name="Seto Y."/>
            <person name="Wang Y."/>
            <person name="Wakatake T."/>
            <person name="Sakakibara H."/>
            <person name="Demura T."/>
            <person name="Yamaguchi S."/>
            <person name="Yoneyama K."/>
            <person name="Manabe R.I."/>
            <person name="Nelson D.C."/>
            <person name="Schulman A.H."/>
            <person name="Timko M.P."/>
            <person name="dePamphilis C.W."/>
            <person name="Choi D."/>
            <person name="Shirasu K."/>
        </authorList>
    </citation>
    <scope>NUCLEOTIDE SEQUENCE [LARGE SCALE GENOMIC DNA]</scope>
    <source>
        <strain evidence="3">cv. UVA1</strain>
    </source>
</reference>
<evidence type="ECO:0000313" key="3">
    <source>
        <dbReference type="Proteomes" id="UP000325081"/>
    </source>
</evidence>
<dbReference type="GO" id="GO:0005840">
    <property type="term" value="C:ribosome"/>
    <property type="evidence" value="ECO:0007669"/>
    <property type="project" value="UniProtKB-KW"/>
</dbReference>
<proteinExistence type="predicted"/>
<keyword evidence="2" id="KW-0687">Ribonucleoprotein</keyword>
<keyword evidence="2" id="KW-0689">Ribosomal protein</keyword>
<feature type="region of interest" description="Disordered" evidence="1">
    <location>
        <begin position="95"/>
        <end position="142"/>
    </location>
</feature>
<name>A0A5A7Q4B3_STRAF</name>
<evidence type="ECO:0000313" key="2">
    <source>
        <dbReference type="EMBL" id="GER39989.1"/>
    </source>
</evidence>
<accession>A0A5A7Q4B3</accession>
<organism evidence="2 3">
    <name type="scientific">Striga asiatica</name>
    <name type="common">Asiatic witchweed</name>
    <name type="synonym">Buchnera asiatica</name>
    <dbReference type="NCBI Taxonomy" id="4170"/>
    <lineage>
        <taxon>Eukaryota</taxon>
        <taxon>Viridiplantae</taxon>
        <taxon>Streptophyta</taxon>
        <taxon>Embryophyta</taxon>
        <taxon>Tracheophyta</taxon>
        <taxon>Spermatophyta</taxon>
        <taxon>Magnoliopsida</taxon>
        <taxon>eudicotyledons</taxon>
        <taxon>Gunneridae</taxon>
        <taxon>Pentapetalae</taxon>
        <taxon>asterids</taxon>
        <taxon>lamiids</taxon>
        <taxon>Lamiales</taxon>
        <taxon>Orobanchaceae</taxon>
        <taxon>Buchnereae</taxon>
        <taxon>Striga</taxon>
    </lineage>
</organism>
<dbReference type="AlphaFoldDB" id="A0A5A7Q4B3"/>
<dbReference type="EMBL" id="BKCP01005794">
    <property type="protein sequence ID" value="GER39989.1"/>
    <property type="molecule type" value="Genomic_DNA"/>
</dbReference>
<evidence type="ECO:0000256" key="1">
    <source>
        <dbReference type="SAM" id="MobiDB-lite"/>
    </source>
</evidence>
<dbReference type="Proteomes" id="UP000325081">
    <property type="component" value="Unassembled WGS sequence"/>
</dbReference>
<protein>
    <submittedName>
        <fullName evidence="2">50S ribosomal protein L14</fullName>
    </submittedName>
</protein>
<feature type="compositionally biased region" description="Basic and acidic residues" evidence="1">
    <location>
        <begin position="102"/>
        <end position="142"/>
    </location>
</feature>
<keyword evidence="3" id="KW-1185">Reference proteome</keyword>